<keyword evidence="6" id="KW-0472">Membrane</keyword>
<keyword evidence="2" id="KW-0378">Hydrolase</keyword>
<keyword evidence="3" id="KW-0788">Thiol protease</keyword>
<dbReference type="Proteomes" id="UP000249070">
    <property type="component" value="Unassembled WGS sequence"/>
</dbReference>
<dbReference type="GO" id="GO:0006508">
    <property type="term" value="P:proteolysis"/>
    <property type="evidence" value="ECO:0007669"/>
    <property type="project" value="UniProtKB-KW"/>
</dbReference>
<evidence type="ECO:0000256" key="5">
    <source>
        <dbReference type="SAM" id="MobiDB-lite"/>
    </source>
</evidence>
<dbReference type="Gene3D" id="2.40.260.10">
    <property type="entry name" value="Sortase"/>
    <property type="match status" value="1"/>
</dbReference>
<dbReference type="RefSeq" id="WP_111230959.1">
    <property type="nucleotide sequence ID" value="NZ_QHGU01000142.1"/>
</dbReference>
<feature type="active site" description="Acyl-thioester intermediate" evidence="4">
    <location>
        <position position="215"/>
    </location>
</feature>
<dbReference type="AlphaFoldDB" id="A0AB73TLR3"/>
<proteinExistence type="predicted"/>
<keyword evidence="6" id="KW-0812">Transmembrane</keyword>
<evidence type="ECO:0000313" key="8">
    <source>
        <dbReference type="Proteomes" id="UP000249070"/>
    </source>
</evidence>
<feature type="region of interest" description="Disordered" evidence="5">
    <location>
        <begin position="264"/>
        <end position="288"/>
    </location>
</feature>
<dbReference type="CDD" id="cd06165">
    <property type="entry name" value="Sortase_A"/>
    <property type="match status" value="1"/>
</dbReference>
<evidence type="ECO:0000256" key="2">
    <source>
        <dbReference type="ARBA" id="ARBA00022801"/>
    </source>
</evidence>
<reference evidence="7 8" key="1">
    <citation type="submission" date="2018-05" db="EMBL/GenBank/DDBJ databases">
        <title>Vancomycin-resistant Enterococcus faecium strain from Chelyabinsk, Russia.</title>
        <authorList>
            <person name="Gostev V."/>
            <person name="Goncharov A."/>
            <person name="Kolodzhieva V."/>
            <person name="Suvorov A."/>
            <person name="Sidorenko S."/>
            <person name="Zueva L."/>
        </authorList>
    </citation>
    <scope>NUCLEOTIDE SEQUENCE [LARGE SCALE GENOMIC DNA]</scope>
    <source>
        <strain evidence="7 8">20</strain>
    </source>
</reference>
<dbReference type="SUPFAM" id="SSF63817">
    <property type="entry name" value="Sortase"/>
    <property type="match status" value="1"/>
</dbReference>
<keyword evidence="1" id="KW-0645">Protease</keyword>
<dbReference type="GO" id="GO:0008234">
    <property type="term" value="F:cysteine-type peptidase activity"/>
    <property type="evidence" value="ECO:0007669"/>
    <property type="project" value="UniProtKB-KW"/>
</dbReference>
<feature type="compositionally biased region" description="Polar residues" evidence="5">
    <location>
        <begin position="264"/>
        <end position="274"/>
    </location>
</feature>
<name>A0AB73TLR3_ENTFC</name>
<evidence type="ECO:0000313" key="7">
    <source>
        <dbReference type="EMBL" id="PZM52925.1"/>
    </source>
</evidence>
<feature type="transmembrane region" description="Helical" evidence="6">
    <location>
        <begin position="323"/>
        <end position="342"/>
    </location>
</feature>
<dbReference type="Pfam" id="PF04203">
    <property type="entry name" value="Sortase"/>
    <property type="match status" value="1"/>
</dbReference>
<evidence type="ECO:0000256" key="3">
    <source>
        <dbReference type="ARBA" id="ARBA00022807"/>
    </source>
</evidence>
<keyword evidence="6" id="KW-1133">Transmembrane helix</keyword>
<feature type="transmembrane region" description="Helical" evidence="6">
    <location>
        <begin position="20"/>
        <end position="40"/>
    </location>
</feature>
<dbReference type="InterPro" id="IPR023365">
    <property type="entry name" value="Sortase_dom-sf"/>
</dbReference>
<evidence type="ECO:0000256" key="4">
    <source>
        <dbReference type="PIRSR" id="PIRSR605754-1"/>
    </source>
</evidence>
<organism evidence="7 8">
    <name type="scientific">Enterococcus faecium</name>
    <name type="common">Streptococcus faecium</name>
    <dbReference type="NCBI Taxonomy" id="1352"/>
    <lineage>
        <taxon>Bacteria</taxon>
        <taxon>Bacillati</taxon>
        <taxon>Bacillota</taxon>
        <taxon>Bacilli</taxon>
        <taxon>Lactobacillales</taxon>
        <taxon>Enterococcaceae</taxon>
        <taxon>Enterococcus</taxon>
    </lineage>
</organism>
<comment type="caution">
    <text evidence="7">The sequence shown here is derived from an EMBL/GenBank/DDBJ whole genome shotgun (WGS) entry which is preliminary data.</text>
</comment>
<feature type="compositionally biased region" description="Basic and acidic residues" evidence="5">
    <location>
        <begin position="275"/>
        <end position="288"/>
    </location>
</feature>
<dbReference type="InterPro" id="IPR005754">
    <property type="entry name" value="Sortase"/>
</dbReference>
<evidence type="ECO:0000256" key="6">
    <source>
        <dbReference type="SAM" id="Phobius"/>
    </source>
</evidence>
<gene>
    <name evidence="7" type="ORF">DKP91_14735</name>
</gene>
<accession>A0AB73TLR3</accession>
<feature type="active site" description="Proton donor/acceptor" evidence="4">
    <location>
        <position position="151"/>
    </location>
</feature>
<dbReference type="InterPro" id="IPR042007">
    <property type="entry name" value="Sortase_A"/>
</dbReference>
<dbReference type="EMBL" id="QHGU01000142">
    <property type="protein sequence ID" value="PZM52925.1"/>
    <property type="molecule type" value="Genomic_DNA"/>
</dbReference>
<evidence type="ECO:0000256" key="1">
    <source>
        <dbReference type="ARBA" id="ARBA00022670"/>
    </source>
</evidence>
<protein>
    <submittedName>
        <fullName evidence="7">Class A sortase</fullName>
    </submittedName>
</protein>
<sequence>MFLGKGEINIVKKIIKALPLLWLLSSLILAICGFYGYTVLLRPENTIKQAQQITHPIQSEKEIKEIQQTTIGKATYNENQIQPVTPTDYAEAQLSYEALVNQWGIGSLYIPSSGIYSKILAGMSNDNLMVGLGTYYPNQLLGKGNYVLMAHNLVQGGGVLRNLPQSSVGSTIYATDFSKIYEYEITTNKIVNQSEGKLLDIPQEGDSPLMTIFRCEGGLHTANRALIQARYVRSYSAENGSHDIKQALGLETTRNKTVNKQRLNDQQATSTNRTETAKESITPDKDTKKAKQTNKIEWRFTEKKAIYSNFQVFSILVFQLANAYPILIGLVFLVGLSSCILLKIKSV</sequence>